<dbReference type="InterPro" id="IPR006121">
    <property type="entry name" value="HMA_dom"/>
</dbReference>
<protein>
    <submittedName>
        <fullName evidence="9">Iron/copper transporter Atx1 like protein</fullName>
    </submittedName>
</protein>
<comment type="similarity">
    <text evidence="7">Belongs to the ATX1 family.</text>
</comment>
<keyword evidence="10" id="KW-1185">Reference proteome</keyword>
<dbReference type="PROSITE" id="PS01047">
    <property type="entry name" value="HMA_1"/>
    <property type="match status" value="1"/>
</dbReference>
<evidence type="ECO:0000313" key="10">
    <source>
        <dbReference type="Proteomes" id="UP000033647"/>
    </source>
</evidence>
<evidence type="ECO:0000256" key="1">
    <source>
        <dbReference type="ARBA" id="ARBA00022448"/>
    </source>
</evidence>
<keyword evidence="5" id="KW-0406">Ion transport</keyword>
<evidence type="ECO:0000256" key="7">
    <source>
        <dbReference type="ARBA" id="ARBA00038171"/>
    </source>
</evidence>
<dbReference type="InterPro" id="IPR017969">
    <property type="entry name" value="Heavy-metal-associated_CS"/>
</dbReference>
<feature type="domain" description="HMA" evidence="8">
    <location>
        <begin position="4"/>
        <end position="67"/>
    </location>
</feature>
<evidence type="ECO:0000256" key="4">
    <source>
        <dbReference type="ARBA" id="ARBA00023008"/>
    </source>
</evidence>
<dbReference type="Gene3D" id="3.30.70.100">
    <property type="match status" value="1"/>
</dbReference>
<dbReference type="GO" id="GO:0016531">
    <property type="term" value="F:copper chaperone activity"/>
    <property type="evidence" value="ECO:0007669"/>
    <property type="project" value="TreeGrafter"/>
</dbReference>
<evidence type="ECO:0000256" key="5">
    <source>
        <dbReference type="ARBA" id="ARBA00023065"/>
    </source>
</evidence>
<dbReference type="CDD" id="cd00371">
    <property type="entry name" value="HMA"/>
    <property type="match status" value="1"/>
</dbReference>
<dbReference type="STRING" id="1047168.A0A0F4GJ57"/>
<evidence type="ECO:0000313" key="9">
    <source>
        <dbReference type="EMBL" id="KJX97102.1"/>
    </source>
</evidence>
<evidence type="ECO:0000259" key="8">
    <source>
        <dbReference type="PROSITE" id="PS50846"/>
    </source>
</evidence>
<dbReference type="GO" id="GO:0006825">
    <property type="term" value="P:copper ion transport"/>
    <property type="evidence" value="ECO:0007669"/>
    <property type="project" value="UniProtKB-KW"/>
</dbReference>
<keyword evidence="6" id="KW-0143">Chaperone</keyword>
<dbReference type="InterPro" id="IPR036163">
    <property type="entry name" value="HMA_dom_sf"/>
</dbReference>
<reference evidence="9 10" key="1">
    <citation type="submission" date="2015-03" db="EMBL/GenBank/DDBJ databases">
        <title>RNA-seq based gene annotation and comparative genomics of four Zymoseptoria species reveal species-specific pathogenicity related genes and transposable element activity.</title>
        <authorList>
            <person name="Grandaubert J."/>
            <person name="Bhattacharyya A."/>
            <person name="Stukenbrock E.H."/>
        </authorList>
    </citation>
    <scope>NUCLEOTIDE SEQUENCE [LARGE SCALE GENOMIC DNA]</scope>
    <source>
        <strain evidence="9 10">Zb18110</strain>
    </source>
</reference>
<keyword evidence="2" id="KW-0479">Metal-binding</keyword>
<comment type="caution">
    <text evidence="9">The sequence shown here is derived from an EMBL/GenBank/DDBJ whole genome shotgun (WGS) entry which is preliminary data.</text>
</comment>
<dbReference type="GO" id="GO:0005829">
    <property type="term" value="C:cytosol"/>
    <property type="evidence" value="ECO:0007669"/>
    <property type="project" value="TreeGrafter"/>
</dbReference>
<organism evidence="9 10">
    <name type="scientific">Zymoseptoria brevis</name>
    <dbReference type="NCBI Taxonomy" id="1047168"/>
    <lineage>
        <taxon>Eukaryota</taxon>
        <taxon>Fungi</taxon>
        <taxon>Dikarya</taxon>
        <taxon>Ascomycota</taxon>
        <taxon>Pezizomycotina</taxon>
        <taxon>Dothideomycetes</taxon>
        <taxon>Dothideomycetidae</taxon>
        <taxon>Mycosphaerellales</taxon>
        <taxon>Mycosphaerellaceae</taxon>
        <taxon>Zymoseptoria</taxon>
    </lineage>
</organism>
<dbReference type="Pfam" id="PF00403">
    <property type="entry name" value="HMA"/>
    <property type="match status" value="1"/>
</dbReference>
<evidence type="ECO:0000256" key="6">
    <source>
        <dbReference type="ARBA" id="ARBA00023186"/>
    </source>
</evidence>
<evidence type="ECO:0000256" key="2">
    <source>
        <dbReference type="ARBA" id="ARBA00022723"/>
    </source>
</evidence>
<dbReference type="EMBL" id="LAFY01000552">
    <property type="protein sequence ID" value="KJX97102.1"/>
    <property type="molecule type" value="Genomic_DNA"/>
</dbReference>
<dbReference type="FunFam" id="3.30.70.100:FF:000008">
    <property type="entry name" value="Copper transport protein ATOX1"/>
    <property type="match status" value="1"/>
</dbReference>
<accession>A0A0F4GJ57</accession>
<dbReference type="PROSITE" id="PS50846">
    <property type="entry name" value="HMA_2"/>
    <property type="match status" value="1"/>
</dbReference>
<dbReference type="PANTHER" id="PTHR46365:SF1">
    <property type="entry name" value="COPPER TRANSPORT PROTEIN ATOX1"/>
    <property type="match status" value="1"/>
</dbReference>
<name>A0A0F4GJ57_9PEZI</name>
<sequence>MAETHTYEFNVTMTCGGCSGAVDRVLKKLDGVDSYDVSLDTQTAKVVTSLPYSTVLEKIQKTGKKVNSGKADGVEQSV</sequence>
<dbReference type="GO" id="GO:0046872">
    <property type="term" value="F:metal ion binding"/>
    <property type="evidence" value="ECO:0007669"/>
    <property type="project" value="UniProtKB-KW"/>
</dbReference>
<dbReference type="OrthoDB" id="689350at2759"/>
<keyword evidence="4" id="KW-0186">Copper</keyword>
<dbReference type="SUPFAM" id="SSF55008">
    <property type="entry name" value="HMA, heavy metal-associated domain"/>
    <property type="match status" value="1"/>
</dbReference>
<gene>
    <name evidence="9" type="ORF">TI39_contig560g00004</name>
</gene>
<dbReference type="Proteomes" id="UP000033647">
    <property type="component" value="Unassembled WGS sequence"/>
</dbReference>
<keyword evidence="1" id="KW-0813">Transport</keyword>
<keyword evidence="3" id="KW-0187">Copper transport</keyword>
<dbReference type="PANTHER" id="PTHR46365">
    <property type="entry name" value="COPPER TRANSPORT PROTEIN ATOX1"/>
    <property type="match status" value="1"/>
</dbReference>
<dbReference type="InterPro" id="IPR051881">
    <property type="entry name" value="Copper_transport_ATOX1-like"/>
</dbReference>
<dbReference type="AlphaFoldDB" id="A0A0F4GJ57"/>
<evidence type="ECO:0000256" key="3">
    <source>
        <dbReference type="ARBA" id="ARBA00022796"/>
    </source>
</evidence>
<proteinExistence type="inferred from homology"/>